<feature type="domain" description="Fervidolysin-like N-terminal prodomain" evidence="14">
    <location>
        <begin position="40"/>
        <end position="96"/>
    </location>
</feature>
<feature type="domain" description="Peptidase S8/S53" evidence="12">
    <location>
        <begin position="141"/>
        <end position="327"/>
    </location>
</feature>
<evidence type="ECO:0000256" key="2">
    <source>
        <dbReference type="ARBA" id="ARBA00022512"/>
    </source>
</evidence>
<dbReference type="InterPro" id="IPR003137">
    <property type="entry name" value="PA_domain"/>
</dbReference>
<accession>A0A418XS69</accession>
<evidence type="ECO:0000256" key="9">
    <source>
        <dbReference type="PROSITE-ProRule" id="PRU01240"/>
    </source>
</evidence>
<keyword evidence="2" id="KW-0964">Secreted</keyword>
<evidence type="ECO:0000256" key="11">
    <source>
        <dbReference type="SAM" id="SignalP"/>
    </source>
</evidence>
<dbReference type="InterPro" id="IPR037045">
    <property type="entry name" value="S8pro/Inhibitor_I9_sf"/>
</dbReference>
<dbReference type="PROSITE" id="PS00138">
    <property type="entry name" value="SUBTILASE_SER"/>
    <property type="match status" value="1"/>
</dbReference>
<evidence type="ECO:0000259" key="14">
    <source>
        <dbReference type="Pfam" id="PF22148"/>
    </source>
</evidence>
<dbReference type="GO" id="GO:0006508">
    <property type="term" value="P:proteolysis"/>
    <property type="evidence" value="ECO:0007669"/>
    <property type="project" value="UniProtKB-KW"/>
</dbReference>
<dbReference type="PANTHER" id="PTHR43806:SF11">
    <property type="entry name" value="CEREVISIN-RELATED"/>
    <property type="match status" value="1"/>
</dbReference>
<dbReference type="RefSeq" id="WP_119811254.1">
    <property type="nucleotide sequence ID" value="NZ_QYUP01000118.1"/>
</dbReference>
<feature type="active site" description="Charge relay system" evidence="8 9">
    <location>
        <position position="147"/>
    </location>
</feature>
<dbReference type="Gene3D" id="3.30.70.80">
    <property type="entry name" value="Peptidase S8 propeptide/proteinase inhibitor I9"/>
    <property type="match status" value="1"/>
</dbReference>
<dbReference type="InterPro" id="IPR022398">
    <property type="entry name" value="Peptidase_S8_His-AS"/>
</dbReference>
<evidence type="ECO:0000256" key="3">
    <source>
        <dbReference type="ARBA" id="ARBA00022670"/>
    </source>
</evidence>
<keyword evidence="6 9" id="KW-0378">Hydrolase</keyword>
<dbReference type="PRINTS" id="PR00723">
    <property type="entry name" value="SUBTILISIN"/>
</dbReference>
<dbReference type="InterPro" id="IPR000209">
    <property type="entry name" value="Peptidase_S8/S53_dom"/>
</dbReference>
<proteinExistence type="inferred from homology"/>
<dbReference type="Gene3D" id="3.50.30.30">
    <property type="match status" value="1"/>
</dbReference>
<dbReference type="CDD" id="cd07477">
    <property type="entry name" value="Peptidases_S8_Subtilisin_subset"/>
    <property type="match status" value="1"/>
</dbReference>
<dbReference type="GO" id="GO:0005615">
    <property type="term" value="C:extracellular space"/>
    <property type="evidence" value="ECO:0007669"/>
    <property type="project" value="TreeGrafter"/>
</dbReference>
<feature type="active site" description="Charge relay system" evidence="8 9">
    <location>
        <position position="458"/>
    </location>
</feature>
<keyword evidence="16" id="KW-1185">Reference proteome</keyword>
<dbReference type="PROSITE" id="PS00136">
    <property type="entry name" value="SUBTILASE_ASP"/>
    <property type="match status" value="1"/>
</dbReference>
<evidence type="ECO:0000256" key="8">
    <source>
        <dbReference type="PIRSR" id="PIRSR615500-1"/>
    </source>
</evidence>
<evidence type="ECO:0000256" key="6">
    <source>
        <dbReference type="ARBA" id="ARBA00022801"/>
    </source>
</evidence>
<dbReference type="InterPro" id="IPR015500">
    <property type="entry name" value="Peptidase_S8_subtilisin-rel"/>
</dbReference>
<dbReference type="SUPFAM" id="SSF52743">
    <property type="entry name" value="Subtilisin-like"/>
    <property type="match status" value="1"/>
</dbReference>
<evidence type="ECO:0000313" key="15">
    <source>
        <dbReference type="EMBL" id="RJG15383.1"/>
    </source>
</evidence>
<evidence type="ECO:0000256" key="5">
    <source>
        <dbReference type="ARBA" id="ARBA00022729"/>
    </source>
</evidence>
<keyword evidence="2" id="KW-0134">Cell wall</keyword>
<dbReference type="PROSITE" id="PS00137">
    <property type="entry name" value="SUBTILASE_HIS"/>
    <property type="match status" value="1"/>
</dbReference>
<dbReference type="Gene3D" id="3.40.50.200">
    <property type="entry name" value="Peptidase S8/S53 domain"/>
    <property type="match status" value="1"/>
</dbReference>
<evidence type="ECO:0000256" key="10">
    <source>
        <dbReference type="RuleBase" id="RU003355"/>
    </source>
</evidence>
<keyword evidence="3 9" id="KW-0645">Protease</keyword>
<dbReference type="Pfam" id="PF00082">
    <property type="entry name" value="Peptidase_S8"/>
    <property type="match status" value="1"/>
</dbReference>
<dbReference type="Pfam" id="PF02225">
    <property type="entry name" value="PA"/>
    <property type="match status" value="1"/>
</dbReference>
<dbReference type="InterPro" id="IPR050131">
    <property type="entry name" value="Peptidase_S8_subtilisin-like"/>
</dbReference>
<feature type="signal peptide" evidence="11">
    <location>
        <begin position="1"/>
        <end position="33"/>
    </location>
</feature>
<comment type="caution">
    <text evidence="15">The sequence shown here is derived from an EMBL/GenBank/DDBJ whole genome shotgun (WGS) entry which is preliminary data.</text>
</comment>
<dbReference type="InterPro" id="IPR034202">
    <property type="entry name" value="Subtilisin_Carlsberg-like"/>
</dbReference>
<evidence type="ECO:0000256" key="1">
    <source>
        <dbReference type="ARBA" id="ARBA00011073"/>
    </source>
</evidence>
<dbReference type="PANTHER" id="PTHR43806">
    <property type="entry name" value="PEPTIDASE S8"/>
    <property type="match status" value="1"/>
</dbReference>
<name>A0A418XS69_9BURK</name>
<evidence type="ECO:0000259" key="12">
    <source>
        <dbReference type="Pfam" id="PF00082"/>
    </source>
</evidence>
<dbReference type="GO" id="GO:0004252">
    <property type="term" value="F:serine-type endopeptidase activity"/>
    <property type="evidence" value="ECO:0007669"/>
    <property type="project" value="UniProtKB-UniRule"/>
</dbReference>
<dbReference type="AlphaFoldDB" id="A0A418XS69"/>
<dbReference type="InterPro" id="IPR023828">
    <property type="entry name" value="Peptidase_S8_Ser-AS"/>
</dbReference>
<keyword evidence="4" id="KW-0479">Metal-binding</keyword>
<dbReference type="SUPFAM" id="SSF54897">
    <property type="entry name" value="Protease propeptides/inhibitors"/>
    <property type="match status" value="1"/>
</dbReference>
<reference evidence="15 16" key="1">
    <citation type="submission" date="2018-09" db="EMBL/GenBank/DDBJ databases">
        <authorList>
            <person name="Zhu H."/>
        </authorList>
    </citation>
    <scope>NUCLEOTIDE SEQUENCE [LARGE SCALE GENOMIC DNA]</scope>
    <source>
        <strain evidence="15 16">K1S02-61</strain>
    </source>
</reference>
<dbReference type="PROSITE" id="PS51892">
    <property type="entry name" value="SUBTILASE"/>
    <property type="match status" value="1"/>
</dbReference>
<dbReference type="OrthoDB" id="9790784at2"/>
<dbReference type="InterPro" id="IPR054399">
    <property type="entry name" value="Fervidolysin-like_N_prodom"/>
</dbReference>
<sequence>MMQSNTGMTKMAAAVKVAVAVAAFGGVMGAASAAAPDTTRVIVAFKPGAAASMKSAVAAAKGSVKHEIFGANAMAIEVPAVALKGLQNNPNVEYVEEDVIRKPFALTSPSTGTPYATGQLVPYGIKMVQADILPDTNAANRKVCIIDSGIDQNHEDLAGNAMTGEYDAGTGWWYTDENHHGTHVAGTIAAINNSGKGVVGVNANAKLNLHIVKVFNAAGWAYSSTLTTAANKCKAAGANVISMSLGGGRSSQTEKKAFDSLAAAGVLSIAAAGNDGNTVVSYPAGYASVMMVGALDENKAWATFSQYNTKVEISAPGVQVLSTVPMNSGTEAALSVGATTYAPGVMEGSPVATATAPLADFGNGSATNAAVSGKICVIARGTVDFATKVSNCQASGGVGAVVYNNVAGTFGGTLGTTVTSIPSVTATDTEGASLMSQLGQTGTVAIKTSSYAYYDGTSMATPHVSAVAALVWSYFPTCTGAQIRSSLTKSAEDLGPVGRDTKFGYGLVRAKTAYDRIASLGCGN</sequence>
<dbReference type="GO" id="GO:0046872">
    <property type="term" value="F:metal ion binding"/>
    <property type="evidence" value="ECO:0007669"/>
    <property type="project" value="UniProtKB-KW"/>
</dbReference>
<organism evidence="15 16">
    <name type="scientific">Massilia cavernae</name>
    <dbReference type="NCBI Taxonomy" id="2320864"/>
    <lineage>
        <taxon>Bacteria</taxon>
        <taxon>Pseudomonadati</taxon>
        <taxon>Pseudomonadota</taxon>
        <taxon>Betaproteobacteria</taxon>
        <taxon>Burkholderiales</taxon>
        <taxon>Oxalobacteraceae</taxon>
        <taxon>Telluria group</taxon>
        <taxon>Massilia</taxon>
    </lineage>
</organism>
<dbReference type="InterPro" id="IPR023827">
    <property type="entry name" value="Peptidase_S8_Asp-AS"/>
</dbReference>
<evidence type="ECO:0000259" key="13">
    <source>
        <dbReference type="Pfam" id="PF02225"/>
    </source>
</evidence>
<evidence type="ECO:0000313" key="16">
    <source>
        <dbReference type="Proteomes" id="UP000284006"/>
    </source>
</evidence>
<dbReference type="EMBL" id="QYUP01000118">
    <property type="protein sequence ID" value="RJG15383.1"/>
    <property type="molecule type" value="Genomic_DNA"/>
</dbReference>
<feature type="domain" description="PA" evidence="13">
    <location>
        <begin position="355"/>
        <end position="434"/>
    </location>
</feature>
<comment type="similarity">
    <text evidence="1 9 10">Belongs to the peptidase S8 family.</text>
</comment>
<feature type="active site" description="Charge relay system" evidence="8 9">
    <location>
        <position position="180"/>
    </location>
</feature>
<feature type="chain" id="PRO_5019460645" evidence="11">
    <location>
        <begin position="34"/>
        <end position="524"/>
    </location>
</feature>
<evidence type="ECO:0000256" key="4">
    <source>
        <dbReference type="ARBA" id="ARBA00022723"/>
    </source>
</evidence>
<keyword evidence="5 11" id="KW-0732">Signal</keyword>
<protein>
    <submittedName>
        <fullName evidence="15">Peptidase S8</fullName>
    </submittedName>
</protein>
<dbReference type="InterPro" id="IPR036852">
    <property type="entry name" value="Peptidase_S8/S53_dom_sf"/>
</dbReference>
<keyword evidence="7 9" id="KW-0720">Serine protease</keyword>
<dbReference type="Pfam" id="PF22148">
    <property type="entry name" value="Fervidolysin_NPro-like"/>
    <property type="match status" value="1"/>
</dbReference>
<evidence type="ECO:0000256" key="7">
    <source>
        <dbReference type="ARBA" id="ARBA00022825"/>
    </source>
</evidence>
<gene>
    <name evidence="15" type="ORF">D3872_13490</name>
</gene>
<dbReference type="Proteomes" id="UP000284006">
    <property type="component" value="Unassembled WGS sequence"/>
</dbReference>